<comment type="caution">
    <text evidence="2">The sequence shown here is derived from an EMBL/GenBank/DDBJ whole genome shotgun (WGS) entry which is preliminary data.</text>
</comment>
<gene>
    <name evidence="2" type="ORF">ACO22_07498</name>
</gene>
<feature type="compositionally biased region" description="Polar residues" evidence="1">
    <location>
        <begin position="40"/>
        <end position="59"/>
    </location>
</feature>
<dbReference type="AlphaFoldDB" id="A0A1D2J4J4"/>
<reference evidence="2 3" key="1">
    <citation type="submission" date="2016-06" db="EMBL/GenBank/DDBJ databases">
        <authorList>
            <person name="Kjaerup R.B."/>
            <person name="Dalgaard T.S."/>
            <person name="Juul-Madsen H.R."/>
        </authorList>
    </citation>
    <scope>NUCLEOTIDE SEQUENCE [LARGE SCALE GENOMIC DNA]</scope>
    <source>
        <strain evidence="2 3">Pb300</strain>
    </source>
</reference>
<organism evidence="2 3">
    <name type="scientific">Paracoccidioides brasiliensis</name>
    <dbReference type="NCBI Taxonomy" id="121759"/>
    <lineage>
        <taxon>Eukaryota</taxon>
        <taxon>Fungi</taxon>
        <taxon>Dikarya</taxon>
        <taxon>Ascomycota</taxon>
        <taxon>Pezizomycotina</taxon>
        <taxon>Eurotiomycetes</taxon>
        <taxon>Eurotiomycetidae</taxon>
        <taxon>Onygenales</taxon>
        <taxon>Ajellomycetaceae</taxon>
        <taxon>Paracoccidioides</taxon>
    </lineage>
</organism>
<evidence type="ECO:0000256" key="1">
    <source>
        <dbReference type="SAM" id="MobiDB-lite"/>
    </source>
</evidence>
<sequence>MSPSLRPNSSPPSFSHSRVSSKPKQHIHLGNLPRFHPAVYQSTSNNSHRPPSPLQQRPTQPYRISPGSRDVLRQYCDFVAGASLNPRNSSSSAGMKPSKPRLDPLGSPGPVTPLALEEENKGGYFDAGSANSPNCSATVSPQKLVEKLIQHDSERLGSQDSSRKENKVSDSSLPNTRYQPAPPQRLRGAPLPFKSGCFVHRANFMPTPRPLSRFAFQDERANRNRI</sequence>
<feature type="region of interest" description="Disordered" evidence="1">
    <location>
        <begin position="1"/>
        <end position="68"/>
    </location>
</feature>
<evidence type="ECO:0000313" key="2">
    <source>
        <dbReference type="EMBL" id="ODH13200.1"/>
    </source>
</evidence>
<dbReference type="EMBL" id="LZYO01000551">
    <property type="protein sequence ID" value="ODH13200.1"/>
    <property type="molecule type" value="Genomic_DNA"/>
</dbReference>
<feature type="compositionally biased region" description="Basic and acidic residues" evidence="1">
    <location>
        <begin position="144"/>
        <end position="168"/>
    </location>
</feature>
<proteinExistence type="predicted"/>
<protein>
    <submittedName>
        <fullName evidence="2">Uncharacterized protein</fullName>
    </submittedName>
</protein>
<name>A0A1D2J4J4_PARBR</name>
<dbReference type="Proteomes" id="UP000242814">
    <property type="component" value="Unassembled WGS sequence"/>
</dbReference>
<feature type="compositionally biased region" description="Polar residues" evidence="1">
    <location>
        <begin position="169"/>
        <end position="178"/>
    </location>
</feature>
<feature type="region of interest" description="Disordered" evidence="1">
    <location>
        <begin position="81"/>
        <end position="189"/>
    </location>
</feature>
<feature type="compositionally biased region" description="Polar residues" evidence="1">
    <location>
        <begin position="129"/>
        <end position="141"/>
    </location>
</feature>
<feature type="compositionally biased region" description="Low complexity" evidence="1">
    <location>
        <begin position="1"/>
        <end position="18"/>
    </location>
</feature>
<accession>A0A1D2J4J4</accession>
<dbReference type="VEuPathDB" id="FungiDB:PABG_00843"/>
<dbReference type="VEuPathDB" id="FungiDB:PADG_03303"/>
<evidence type="ECO:0000313" key="3">
    <source>
        <dbReference type="Proteomes" id="UP000242814"/>
    </source>
</evidence>